<dbReference type="EMBL" id="MH616963">
    <property type="protein sequence ID" value="AXH74485.1"/>
    <property type="molecule type" value="Genomic_DNA"/>
</dbReference>
<organism evidence="2 3">
    <name type="scientific">crAssphage sp. isolate ctbg_1</name>
    <dbReference type="NCBI Taxonomy" id="2989854"/>
    <lineage>
        <taxon>Viruses</taxon>
        <taxon>Duplodnaviria</taxon>
        <taxon>Heunggongvirae</taxon>
        <taxon>Uroviricota</taxon>
        <taxon>Caudoviricetes</taxon>
        <taxon>Crassvirales</taxon>
        <taxon>Intestiviridae</taxon>
        <taxon>Crudevirinae</taxon>
        <taxon>Whopevirus</taxon>
        <taxon>Whopevirus animalis</taxon>
    </lineage>
</organism>
<reference evidence="2 3" key="1">
    <citation type="submission" date="2018-07" db="EMBL/GenBank/DDBJ databases">
        <title>Uncovering a Universe of Circular DNA Viruses in Animal Metagenomes.</title>
        <authorList>
            <person name="Tisza M."/>
            <person name="Buck C."/>
            <person name="Pastrana D."/>
            <person name="Welch N."/>
            <person name="Peretti A."/>
        </authorList>
    </citation>
    <scope>NUCLEOTIDE SEQUENCE [LARGE SCALE GENOMIC DNA]</scope>
    <source>
        <strain evidence="2">Ctbg_1</strain>
    </source>
</reference>
<accession>A0A345MSY5</accession>
<dbReference type="Pfam" id="PF11195">
    <property type="entry name" value="Tad2-like"/>
    <property type="match status" value="1"/>
</dbReference>
<keyword evidence="3" id="KW-1185">Reference proteome</keyword>
<dbReference type="InterPro" id="IPR021361">
    <property type="entry name" value="Tad2-like_dom"/>
</dbReference>
<dbReference type="RefSeq" id="YP_010097628.1">
    <property type="nucleotide sequence ID" value="NC_055760.1"/>
</dbReference>
<name>A0A345MSY5_9CAUD</name>
<protein>
    <recommendedName>
        <fullName evidence="1">Thoeris anti-defense 2-like domain-containing protein</fullName>
    </recommendedName>
</protein>
<dbReference type="Proteomes" id="UP000257554">
    <property type="component" value="Segment"/>
</dbReference>
<feature type="domain" description="Thoeris anti-defense 2-like" evidence="1">
    <location>
        <begin position="1"/>
        <end position="96"/>
    </location>
</feature>
<evidence type="ECO:0000259" key="1">
    <source>
        <dbReference type="Pfam" id="PF11195"/>
    </source>
</evidence>
<sequence>MNFKEALNVMKQGYAVRRTTDWPREYVVFAQIPQVVGKDIIPKMTSVPSPVKDLIMAHSQCISYHDQCIMLNVETGSAEYFVPTIRNCDSDDWEIVTVENY</sequence>
<evidence type="ECO:0000313" key="3">
    <source>
        <dbReference type="Proteomes" id="UP000257554"/>
    </source>
</evidence>
<evidence type="ECO:0000313" key="2">
    <source>
        <dbReference type="EMBL" id="AXH74485.1"/>
    </source>
</evidence>
<proteinExistence type="predicted"/>
<dbReference type="GeneID" id="76971836"/>